<dbReference type="AlphaFoldDB" id="A0A382G1W3"/>
<reference evidence="1" key="1">
    <citation type="submission" date="2018-05" db="EMBL/GenBank/DDBJ databases">
        <authorList>
            <person name="Lanie J.A."/>
            <person name="Ng W.-L."/>
            <person name="Kazmierczak K.M."/>
            <person name="Andrzejewski T.M."/>
            <person name="Davidsen T.M."/>
            <person name="Wayne K.J."/>
            <person name="Tettelin H."/>
            <person name="Glass J.I."/>
            <person name="Rusch D."/>
            <person name="Podicherti R."/>
            <person name="Tsui H.-C.T."/>
            <person name="Winkler M.E."/>
        </authorList>
    </citation>
    <scope>NUCLEOTIDE SEQUENCE</scope>
</reference>
<evidence type="ECO:0000313" key="1">
    <source>
        <dbReference type="EMBL" id="SVB68553.1"/>
    </source>
</evidence>
<proteinExistence type="predicted"/>
<name>A0A382G1W3_9ZZZZ</name>
<sequence>MRAREALLKTRESHDRGWHAHKDKLTWAGRVVDSINEEVADEIDEALLQRLSDHERRALQGAVRAQERMTKLEGAINSVAGSIGDLDSRFSRMDGQIRFCEDKLLSWGDPLNNLITQVSNIEGANEESRVTLSTIAEMRDDIEETEREISKVLSIFDMGA</sequence>
<dbReference type="EMBL" id="UINC01052802">
    <property type="protein sequence ID" value="SVB68553.1"/>
    <property type="molecule type" value="Genomic_DNA"/>
</dbReference>
<accession>A0A382G1W3</accession>
<protein>
    <submittedName>
        <fullName evidence="1">Uncharacterized protein</fullName>
    </submittedName>
</protein>
<organism evidence="1">
    <name type="scientific">marine metagenome</name>
    <dbReference type="NCBI Taxonomy" id="408172"/>
    <lineage>
        <taxon>unclassified sequences</taxon>
        <taxon>metagenomes</taxon>
        <taxon>ecological metagenomes</taxon>
    </lineage>
</organism>
<gene>
    <name evidence="1" type="ORF">METZ01_LOCUS221407</name>
</gene>